<organism evidence="3 4">
    <name type="scientific">Kaistella gelatinilytica</name>
    <dbReference type="NCBI Taxonomy" id="2787636"/>
    <lineage>
        <taxon>Bacteria</taxon>
        <taxon>Pseudomonadati</taxon>
        <taxon>Bacteroidota</taxon>
        <taxon>Flavobacteriia</taxon>
        <taxon>Flavobacteriales</taxon>
        <taxon>Weeksellaceae</taxon>
        <taxon>Chryseobacterium group</taxon>
        <taxon>Kaistella</taxon>
    </lineage>
</organism>
<dbReference type="EMBL" id="JADPVI010000002">
    <property type="protein sequence ID" value="MBF8457014.1"/>
    <property type="molecule type" value="Genomic_DNA"/>
</dbReference>
<evidence type="ECO:0000313" key="3">
    <source>
        <dbReference type="EMBL" id="MBF8457014.1"/>
    </source>
</evidence>
<dbReference type="Proteomes" id="UP000660070">
    <property type="component" value="Unassembled WGS sequence"/>
</dbReference>
<dbReference type="SUPFAM" id="SSF53807">
    <property type="entry name" value="Helical backbone' metal receptor"/>
    <property type="match status" value="1"/>
</dbReference>
<comment type="caution">
    <text evidence="3">The sequence shown here is derived from an EMBL/GenBank/DDBJ whole genome shotgun (WGS) entry which is preliminary data.</text>
</comment>
<proteinExistence type="predicted"/>
<keyword evidence="1" id="KW-0732">Signal</keyword>
<dbReference type="PANTHER" id="PTHR30535:SF34">
    <property type="entry name" value="MOLYBDATE-BINDING PROTEIN MOLA"/>
    <property type="match status" value="1"/>
</dbReference>
<feature type="domain" description="Fe/B12 periplasmic-binding" evidence="2">
    <location>
        <begin position="2"/>
        <end position="241"/>
    </location>
</feature>
<dbReference type="InterPro" id="IPR050902">
    <property type="entry name" value="ABC_Transporter_SBP"/>
</dbReference>
<dbReference type="RefSeq" id="WP_196079539.1">
    <property type="nucleotide sequence ID" value="NZ_JADPVI010000002.1"/>
</dbReference>
<keyword evidence="4" id="KW-1185">Reference proteome</keyword>
<dbReference type="NCBIfam" id="NF038402">
    <property type="entry name" value="TroA_like"/>
    <property type="match status" value="1"/>
</dbReference>
<dbReference type="Pfam" id="PF01497">
    <property type="entry name" value="Peripla_BP_2"/>
    <property type="match status" value="1"/>
</dbReference>
<name>A0ABS0FBC1_9FLAO</name>
<evidence type="ECO:0000259" key="2">
    <source>
        <dbReference type="PROSITE" id="PS50983"/>
    </source>
</evidence>
<dbReference type="Gene3D" id="3.40.50.1980">
    <property type="entry name" value="Nitrogenase molybdenum iron protein domain"/>
    <property type="match status" value="2"/>
</dbReference>
<dbReference type="PROSITE" id="PS50983">
    <property type="entry name" value="FE_B12_PBP"/>
    <property type="match status" value="1"/>
</dbReference>
<evidence type="ECO:0000256" key="1">
    <source>
        <dbReference type="ARBA" id="ARBA00022729"/>
    </source>
</evidence>
<dbReference type="InterPro" id="IPR054828">
    <property type="entry name" value="Vit_B12_bind_prot"/>
</dbReference>
<protein>
    <submittedName>
        <fullName evidence="3">ABC transporter substrate-binding protein</fullName>
    </submittedName>
</protein>
<dbReference type="InterPro" id="IPR002491">
    <property type="entry name" value="ABC_transptr_periplasmic_BD"/>
</dbReference>
<reference evidence="3 4" key="1">
    <citation type="submission" date="2020-11" db="EMBL/GenBank/DDBJ databases">
        <title>Kaistella gelatinilytica sp. nov., a flavobacterium isolated from Antarctic Soil.</title>
        <authorList>
            <person name="Li J."/>
        </authorList>
    </citation>
    <scope>NUCLEOTIDE SEQUENCE [LARGE SCALE GENOMIC DNA]</scope>
    <source>
        <strain evidence="3 4">G5-32</strain>
    </source>
</reference>
<dbReference type="PANTHER" id="PTHR30535">
    <property type="entry name" value="VITAMIN B12-BINDING PROTEIN"/>
    <property type="match status" value="1"/>
</dbReference>
<accession>A0ABS0FBC1</accession>
<gene>
    <name evidence="3" type="ORF">IV494_07445</name>
</gene>
<evidence type="ECO:0000313" key="4">
    <source>
        <dbReference type="Proteomes" id="UP000660070"/>
    </source>
</evidence>
<sequence>MKIISLVPSITEALFDFGLTDEEVIGRTKFCIHPKNLVKNVEVIGGTKNLNISKIKSLKPDLIIANKEENDKFQVEELMNDFKVWVADIETLEDNQNFLIELGSLLNKEEVAENFNQKINSVFNLKKASASKKVAYLIWKNPYMTVGSDTFIHEIIEKLGFENLFKDQKRYPEISVEEMKEAEMIFLSTEPFPFQQKHIEELQKELPHQKIILVDGEAFSWYGTHLANCSDYFQTLISENL</sequence>